<dbReference type="AlphaFoldDB" id="A0A423GU80"/>
<sequence>MPQTVENYNPSNCAIRSFNRSTFSSVMSVTASPSIYLASSSTVLHSNIVRSGTLRCRAFCTREAICVASSEWPPTKEIQEDN</sequence>
<comment type="caution">
    <text evidence="1">The sequence shown here is derived from an EMBL/GenBank/DDBJ whole genome shotgun (WGS) entry which is preliminary data.</text>
</comment>
<protein>
    <submittedName>
        <fullName evidence="1">Uncharacterized protein</fullName>
    </submittedName>
</protein>
<reference evidence="1 2" key="1">
    <citation type="submission" date="2016-10" db="EMBL/GenBank/DDBJ databases">
        <title>Comparative genome analysis of multiple Pseudomonas spp. focuses on biocontrol and plant growth promoting traits.</title>
        <authorList>
            <person name="Tao X.-Y."/>
            <person name="Taylor C.G."/>
        </authorList>
    </citation>
    <scope>NUCLEOTIDE SEQUENCE [LARGE SCALE GENOMIC DNA]</scope>
    <source>
        <strain evidence="1 2">48H11</strain>
    </source>
</reference>
<evidence type="ECO:0000313" key="2">
    <source>
        <dbReference type="Proteomes" id="UP000286071"/>
    </source>
</evidence>
<organism evidence="1 2">
    <name type="scientific">Pseudomonas brassicacearum</name>
    <dbReference type="NCBI Taxonomy" id="930166"/>
    <lineage>
        <taxon>Bacteria</taxon>
        <taxon>Pseudomonadati</taxon>
        <taxon>Pseudomonadota</taxon>
        <taxon>Gammaproteobacteria</taxon>
        <taxon>Pseudomonadales</taxon>
        <taxon>Pseudomonadaceae</taxon>
        <taxon>Pseudomonas</taxon>
    </lineage>
</organism>
<accession>A0A423GU80</accession>
<evidence type="ECO:0000313" key="1">
    <source>
        <dbReference type="EMBL" id="RON00991.1"/>
    </source>
</evidence>
<name>A0A423GU80_9PSED</name>
<proteinExistence type="predicted"/>
<dbReference type="EMBL" id="MOBJ01000035">
    <property type="protein sequence ID" value="RON00991.1"/>
    <property type="molecule type" value="Genomic_DNA"/>
</dbReference>
<gene>
    <name evidence="1" type="ORF">BK659_26325</name>
</gene>
<dbReference type="Proteomes" id="UP000286071">
    <property type="component" value="Unassembled WGS sequence"/>
</dbReference>